<dbReference type="EMBL" id="UINC01043834">
    <property type="protein sequence ID" value="SVB48431.1"/>
    <property type="molecule type" value="Genomic_DNA"/>
</dbReference>
<feature type="non-terminal residue" evidence="1">
    <location>
        <position position="1"/>
    </location>
</feature>
<protein>
    <submittedName>
        <fullName evidence="1">Uncharacterized protein</fullName>
    </submittedName>
</protein>
<dbReference type="AlphaFoldDB" id="A0A382EEL7"/>
<reference evidence="1" key="1">
    <citation type="submission" date="2018-05" db="EMBL/GenBank/DDBJ databases">
        <authorList>
            <person name="Lanie J.A."/>
            <person name="Ng W.-L."/>
            <person name="Kazmierczak K.M."/>
            <person name="Andrzejewski T.M."/>
            <person name="Davidsen T.M."/>
            <person name="Wayne K.J."/>
            <person name="Tettelin H."/>
            <person name="Glass J.I."/>
            <person name="Rusch D."/>
            <person name="Podicherti R."/>
            <person name="Tsui H.-C.T."/>
            <person name="Winkler M.E."/>
        </authorList>
    </citation>
    <scope>NUCLEOTIDE SEQUENCE</scope>
</reference>
<proteinExistence type="predicted"/>
<name>A0A382EEL7_9ZZZZ</name>
<accession>A0A382EEL7</accession>
<gene>
    <name evidence="1" type="ORF">METZ01_LOCUS201285</name>
</gene>
<sequence>VDLDRSHNPMGKYLLVLNDLYKNIDNIMMLKSFISYGLSIMLLSATLHVDLDHEHYDGYSICDIDCDDEKHHSINHKCEKCLNKTNRLIVKEFIELSSNEYRIALYSSNENFEDKIIPFNLFSRPPPSLL</sequence>
<evidence type="ECO:0000313" key="1">
    <source>
        <dbReference type="EMBL" id="SVB48431.1"/>
    </source>
</evidence>
<organism evidence="1">
    <name type="scientific">marine metagenome</name>
    <dbReference type="NCBI Taxonomy" id="408172"/>
    <lineage>
        <taxon>unclassified sequences</taxon>
        <taxon>metagenomes</taxon>
        <taxon>ecological metagenomes</taxon>
    </lineage>
</organism>